<dbReference type="OrthoDB" id="603at2759"/>
<dbReference type="PROSITE" id="PS00905">
    <property type="entry name" value="GTP1_OBG"/>
    <property type="match status" value="1"/>
</dbReference>
<evidence type="ECO:0000256" key="2">
    <source>
        <dbReference type="ARBA" id="ARBA00023134"/>
    </source>
</evidence>
<dbReference type="InterPro" id="IPR004095">
    <property type="entry name" value="TGS"/>
</dbReference>
<keyword evidence="6" id="KW-1185">Reference proteome</keyword>
<organism evidence="5 6">
    <name type="scientific">Fistulifera solaris</name>
    <name type="common">Oleaginous diatom</name>
    <dbReference type="NCBI Taxonomy" id="1519565"/>
    <lineage>
        <taxon>Eukaryota</taxon>
        <taxon>Sar</taxon>
        <taxon>Stramenopiles</taxon>
        <taxon>Ochrophyta</taxon>
        <taxon>Bacillariophyta</taxon>
        <taxon>Bacillariophyceae</taxon>
        <taxon>Bacillariophycidae</taxon>
        <taxon>Naviculales</taxon>
        <taxon>Naviculaceae</taxon>
        <taxon>Fistulifera</taxon>
    </lineage>
</organism>
<feature type="domain" description="OBG-type G" evidence="3">
    <location>
        <begin position="65"/>
        <end position="297"/>
    </location>
</feature>
<dbReference type="InterPro" id="IPR005225">
    <property type="entry name" value="Small_GTP-bd"/>
</dbReference>
<evidence type="ECO:0008006" key="7">
    <source>
        <dbReference type="Google" id="ProtNLM"/>
    </source>
</evidence>
<dbReference type="PANTHER" id="PTHR43127">
    <property type="entry name" value="DEVELOPMENTALLY-REGULATED GTP-BINDING PROTEIN 2"/>
    <property type="match status" value="1"/>
</dbReference>
<dbReference type="GO" id="GO:0005525">
    <property type="term" value="F:GTP binding"/>
    <property type="evidence" value="ECO:0007669"/>
    <property type="project" value="UniProtKB-KW"/>
</dbReference>
<feature type="domain" description="TGS" evidence="4">
    <location>
        <begin position="303"/>
        <end position="381"/>
    </location>
</feature>
<evidence type="ECO:0000259" key="4">
    <source>
        <dbReference type="PROSITE" id="PS51880"/>
    </source>
</evidence>
<dbReference type="FunFam" id="3.40.50.300:FF:001436">
    <property type="entry name" value="Developmentally-regulated GTP-binding protein"/>
    <property type="match status" value="1"/>
</dbReference>
<dbReference type="InterPro" id="IPR012675">
    <property type="entry name" value="Beta-grasp_dom_sf"/>
</dbReference>
<gene>
    <name evidence="5" type="ORF">FisN_9Hh286</name>
</gene>
<proteinExistence type="predicted"/>
<comment type="caution">
    <text evidence="5">The sequence shown here is derived from an EMBL/GenBank/DDBJ whole genome shotgun (WGS) entry which is preliminary data.</text>
</comment>
<dbReference type="SUPFAM" id="SSF81271">
    <property type="entry name" value="TGS-like"/>
    <property type="match status" value="1"/>
</dbReference>
<sequence>MGVMEKIKEIEAEMARTQKNKATNYHLGTLKAKLAKLRSELFLEQSGGGGGGSGEGFSVARNGDARVALIGFPSVGKSSLLSGLTTTESEAAGYEFTTLTCIPGVLNYKGSKIQVLDLPGIIEGAAHGAGRGKEVIAVARSADAILIVLDAGKEGLQKHREILERELETVGIRLNEKPPDVTVSKRKTGGGGVRFASTVPQPHLGPEPEKVVTQILREYKITACDVLAREEITVDQLVDVVSGNREYKPCLYLYNKIDTVTIEEIDQLARMPHSIVGSVAEGFNIAGPMEDDLLKQKIWEYLGLTRIYTKRKGSPPDLVEPVILSQIRKGTSVKSLCDNISSEMLRDFNYALVWGKSAKHAPQRCGLTHNLDDEDVVQIVPRTVKQQQNDRNYTNLAQSFADKHAKKRLEAKKQKQARLRG</sequence>
<dbReference type="InterPro" id="IPR006074">
    <property type="entry name" value="GTP1-OBG_CS"/>
</dbReference>
<dbReference type="FunFam" id="3.10.20.30:FF:000003">
    <property type="entry name" value="Developmentally-regulated GTP-binding protein 1"/>
    <property type="match status" value="1"/>
</dbReference>
<dbReference type="Pfam" id="PF16897">
    <property type="entry name" value="MMR_HSR1_Xtn"/>
    <property type="match status" value="1"/>
</dbReference>
<dbReference type="FunCoup" id="A0A1Z5JB22">
    <property type="interactions" value="131"/>
</dbReference>
<dbReference type="NCBIfam" id="TIGR00231">
    <property type="entry name" value="small_GTP"/>
    <property type="match status" value="1"/>
</dbReference>
<dbReference type="InterPro" id="IPR006073">
    <property type="entry name" value="GTP-bd"/>
</dbReference>
<evidence type="ECO:0000256" key="1">
    <source>
        <dbReference type="ARBA" id="ARBA00022741"/>
    </source>
</evidence>
<keyword evidence="1" id="KW-0547">Nucleotide-binding</keyword>
<dbReference type="PROSITE" id="PS51710">
    <property type="entry name" value="G_OBG"/>
    <property type="match status" value="1"/>
</dbReference>
<dbReference type="InterPro" id="IPR031662">
    <property type="entry name" value="GTP-binding_2"/>
</dbReference>
<dbReference type="PROSITE" id="PS51880">
    <property type="entry name" value="TGS"/>
    <property type="match status" value="1"/>
</dbReference>
<dbReference type="Gene3D" id="6.10.140.1070">
    <property type="match status" value="2"/>
</dbReference>
<dbReference type="Pfam" id="PF02824">
    <property type="entry name" value="TGS"/>
    <property type="match status" value="1"/>
</dbReference>
<reference evidence="5 6" key="1">
    <citation type="journal article" date="2015" name="Plant Cell">
        <title>Oil accumulation by the oleaginous diatom Fistulifera solaris as revealed by the genome and transcriptome.</title>
        <authorList>
            <person name="Tanaka T."/>
            <person name="Maeda Y."/>
            <person name="Veluchamy A."/>
            <person name="Tanaka M."/>
            <person name="Abida H."/>
            <person name="Marechal E."/>
            <person name="Bowler C."/>
            <person name="Muto M."/>
            <person name="Sunaga Y."/>
            <person name="Tanaka M."/>
            <person name="Yoshino T."/>
            <person name="Taniguchi T."/>
            <person name="Fukuda Y."/>
            <person name="Nemoto M."/>
            <person name="Matsumoto M."/>
            <person name="Wong P.S."/>
            <person name="Aburatani S."/>
            <person name="Fujibuchi W."/>
        </authorList>
    </citation>
    <scope>NUCLEOTIDE SEQUENCE [LARGE SCALE GENOMIC DNA]</scope>
    <source>
        <strain evidence="5 6">JPCC DA0580</strain>
    </source>
</reference>
<dbReference type="PRINTS" id="PR00326">
    <property type="entry name" value="GTP1OBG"/>
</dbReference>
<dbReference type="Gene3D" id="3.10.20.30">
    <property type="match status" value="1"/>
</dbReference>
<keyword evidence="2" id="KW-0342">GTP-binding</keyword>
<dbReference type="GO" id="GO:0003924">
    <property type="term" value="F:GTPase activity"/>
    <property type="evidence" value="ECO:0007669"/>
    <property type="project" value="InterPro"/>
</dbReference>
<protein>
    <recommendedName>
        <fullName evidence="7">OBG-type G domain-containing protein</fullName>
    </recommendedName>
</protein>
<dbReference type="SUPFAM" id="SSF52540">
    <property type="entry name" value="P-loop containing nucleoside triphosphate hydrolases"/>
    <property type="match status" value="1"/>
</dbReference>
<accession>A0A1Z5JB22</accession>
<name>A0A1Z5JB22_FISSO</name>
<dbReference type="CDD" id="cd01896">
    <property type="entry name" value="DRG"/>
    <property type="match status" value="1"/>
</dbReference>
<evidence type="ECO:0000259" key="3">
    <source>
        <dbReference type="PROSITE" id="PS51710"/>
    </source>
</evidence>
<dbReference type="Proteomes" id="UP000198406">
    <property type="component" value="Unassembled WGS sequence"/>
</dbReference>
<dbReference type="InterPro" id="IPR027417">
    <property type="entry name" value="P-loop_NTPase"/>
</dbReference>
<dbReference type="InterPro" id="IPR012676">
    <property type="entry name" value="TGS-like"/>
</dbReference>
<evidence type="ECO:0000313" key="5">
    <source>
        <dbReference type="EMBL" id="GAX11190.1"/>
    </source>
</evidence>
<evidence type="ECO:0000313" key="6">
    <source>
        <dbReference type="Proteomes" id="UP000198406"/>
    </source>
</evidence>
<dbReference type="InterPro" id="IPR031167">
    <property type="entry name" value="G_OBG"/>
</dbReference>
<dbReference type="InParanoid" id="A0A1Z5JB22"/>
<dbReference type="Pfam" id="PF01926">
    <property type="entry name" value="MMR_HSR1"/>
    <property type="match status" value="1"/>
</dbReference>
<dbReference type="AlphaFoldDB" id="A0A1Z5JB22"/>
<dbReference type="EMBL" id="BDSP01000036">
    <property type="protein sequence ID" value="GAX11190.1"/>
    <property type="molecule type" value="Genomic_DNA"/>
</dbReference>
<dbReference type="InterPro" id="IPR045001">
    <property type="entry name" value="DRG"/>
</dbReference>